<proteinExistence type="predicted"/>
<keyword evidence="2" id="KW-1185">Reference proteome</keyword>
<protein>
    <submittedName>
        <fullName evidence="1">CRN domain-containing-containing</fullName>
    </submittedName>
</protein>
<dbReference type="EMBL" id="REGN01000111">
    <property type="protein sequence ID" value="RNA44396.1"/>
    <property type="molecule type" value="Genomic_DNA"/>
</dbReference>
<comment type="caution">
    <text evidence="1">The sequence shown here is derived from an EMBL/GenBank/DDBJ whole genome shotgun (WGS) entry which is preliminary data.</text>
</comment>
<reference evidence="1 2" key="1">
    <citation type="journal article" date="2018" name="Sci. Rep.">
        <title>Genomic signatures of local adaptation to the degree of environmental predictability in rotifers.</title>
        <authorList>
            <person name="Franch-Gras L."/>
            <person name="Hahn C."/>
            <person name="Garcia-Roger E.M."/>
            <person name="Carmona M.J."/>
            <person name="Serra M."/>
            <person name="Gomez A."/>
        </authorList>
    </citation>
    <scope>NUCLEOTIDE SEQUENCE [LARGE SCALE GENOMIC DNA]</scope>
    <source>
        <strain evidence="1">HYR1</strain>
    </source>
</reference>
<name>A0A3M7T8M0_BRAPC</name>
<evidence type="ECO:0000313" key="2">
    <source>
        <dbReference type="Proteomes" id="UP000276133"/>
    </source>
</evidence>
<gene>
    <name evidence="1" type="ORF">BpHYR1_047868</name>
</gene>
<evidence type="ECO:0000313" key="1">
    <source>
        <dbReference type="EMBL" id="RNA44396.1"/>
    </source>
</evidence>
<feature type="non-terminal residue" evidence="1">
    <location>
        <position position="253"/>
    </location>
</feature>
<dbReference type="Proteomes" id="UP000276133">
    <property type="component" value="Unassembled WGS sequence"/>
</dbReference>
<dbReference type="AlphaFoldDB" id="A0A3M7T8M0"/>
<sequence length="253" mass="29810">MQLIPSLKFNEKLIIHPELNLAVRIANKFCETILAKCVFIEFKIDLKVSLDNIFRTQILFEARPLNDKKYIVAWTYRESDPYTIYINEIFKKRLEILNANAKENIEEIETITFYMTVLILHELAHLLFRWKGDKVSPEKVKEAGIKLEDWLFGGKVNILSHPGSNWTSNSKHYGIRIKKIVTDVKYSRLSYSKYISKICHFKPEEDFEYYTTLFCDDKKNETDTLTLKGCDEIIDNNCDDDDPDIDEEDLYEQ</sequence>
<organism evidence="1 2">
    <name type="scientific">Brachionus plicatilis</name>
    <name type="common">Marine rotifer</name>
    <name type="synonym">Brachionus muelleri</name>
    <dbReference type="NCBI Taxonomy" id="10195"/>
    <lineage>
        <taxon>Eukaryota</taxon>
        <taxon>Metazoa</taxon>
        <taxon>Spiralia</taxon>
        <taxon>Gnathifera</taxon>
        <taxon>Rotifera</taxon>
        <taxon>Eurotatoria</taxon>
        <taxon>Monogononta</taxon>
        <taxon>Pseudotrocha</taxon>
        <taxon>Ploima</taxon>
        <taxon>Brachionidae</taxon>
        <taxon>Brachionus</taxon>
    </lineage>
</organism>
<accession>A0A3M7T8M0</accession>